<accession>A0A9D4LAB8</accession>
<proteinExistence type="predicted"/>
<name>A0A9D4LAB8_DREPO</name>
<keyword evidence="3" id="KW-1185">Reference proteome</keyword>
<keyword evidence="1" id="KW-0472">Membrane</keyword>
<keyword evidence="1" id="KW-0812">Transmembrane</keyword>
<keyword evidence="1" id="KW-1133">Transmembrane helix</keyword>
<feature type="transmembrane region" description="Helical" evidence="1">
    <location>
        <begin position="20"/>
        <end position="45"/>
    </location>
</feature>
<reference evidence="2" key="1">
    <citation type="journal article" date="2019" name="bioRxiv">
        <title>The Genome of the Zebra Mussel, Dreissena polymorpha: A Resource for Invasive Species Research.</title>
        <authorList>
            <person name="McCartney M.A."/>
            <person name="Auch B."/>
            <person name="Kono T."/>
            <person name="Mallez S."/>
            <person name="Zhang Y."/>
            <person name="Obille A."/>
            <person name="Becker A."/>
            <person name="Abrahante J.E."/>
            <person name="Garbe J."/>
            <person name="Badalamenti J.P."/>
            <person name="Herman A."/>
            <person name="Mangelson H."/>
            <person name="Liachko I."/>
            <person name="Sullivan S."/>
            <person name="Sone E.D."/>
            <person name="Koren S."/>
            <person name="Silverstein K.A.T."/>
            <person name="Beckman K.B."/>
            <person name="Gohl D.M."/>
        </authorList>
    </citation>
    <scope>NUCLEOTIDE SEQUENCE</scope>
    <source>
        <strain evidence="2">Duluth1</strain>
        <tissue evidence="2">Whole animal</tissue>
    </source>
</reference>
<evidence type="ECO:0000256" key="1">
    <source>
        <dbReference type="SAM" id="Phobius"/>
    </source>
</evidence>
<dbReference type="Proteomes" id="UP000828390">
    <property type="component" value="Unassembled WGS sequence"/>
</dbReference>
<protein>
    <submittedName>
        <fullName evidence="2">Uncharacterized protein</fullName>
    </submittedName>
</protein>
<evidence type="ECO:0000313" key="3">
    <source>
        <dbReference type="Proteomes" id="UP000828390"/>
    </source>
</evidence>
<evidence type="ECO:0000313" key="2">
    <source>
        <dbReference type="EMBL" id="KAH3854917.1"/>
    </source>
</evidence>
<gene>
    <name evidence="2" type="ORF">DPMN_097478</name>
</gene>
<reference evidence="2" key="2">
    <citation type="submission" date="2020-11" db="EMBL/GenBank/DDBJ databases">
        <authorList>
            <person name="McCartney M.A."/>
            <person name="Auch B."/>
            <person name="Kono T."/>
            <person name="Mallez S."/>
            <person name="Becker A."/>
            <person name="Gohl D.M."/>
            <person name="Silverstein K.A.T."/>
            <person name="Koren S."/>
            <person name="Bechman K.B."/>
            <person name="Herman A."/>
            <person name="Abrahante J.E."/>
            <person name="Garbe J."/>
        </authorList>
    </citation>
    <scope>NUCLEOTIDE SEQUENCE</scope>
    <source>
        <strain evidence="2">Duluth1</strain>
        <tissue evidence="2">Whole animal</tissue>
    </source>
</reference>
<sequence>MSNFPVGSAIGFTPRDLNEAFFVSATVSAIVMVLIVIAVVCCIACKGRNVVMPTSQNAKCSATSVERFFVQKP</sequence>
<dbReference type="EMBL" id="JAIWYP010000003">
    <property type="protein sequence ID" value="KAH3854917.1"/>
    <property type="molecule type" value="Genomic_DNA"/>
</dbReference>
<comment type="caution">
    <text evidence="2">The sequence shown here is derived from an EMBL/GenBank/DDBJ whole genome shotgun (WGS) entry which is preliminary data.</text>
</comment>
<organism evidence="2 3">
    <name type="scientific">Dreissena polymorpha</name>
    <name type="common">Zebra mussel</name>
    <name type="synonym">Mytilus polymorpha</name>
    <dbReference type="NCBI Taxonomy" id="45954"/>
    <lineage>
        <taxon>Eukaryota</taxon>
        <taxon>Metazoa</taxon>
        <taxon>Spiralia</taxon>
        <taxon>Lophotrochozoa</taxon>
        <taxon>Mollusca</taxon>
        <taxon>Bivalvia</taxon>
        <taxon>Autobranchia</taxon>
        <taxon>Heteroconchia</taxon>
        <taxon>Euheterodonta</taxon>
        <taxon>Imparidentia</taxon>
        <taxon>Neoheterodontei</taxon>
        <taxon>Myida</taxon>
        <taxon>Dreissenoidea</taxon>
        <taxon>Dreissenidae</taxon>
        <taxon>Dreissena</taxon>
    </lineage>
</organism>
<dbReference type="AlphaFoldDB" id="A0A9D4LAB8"/>